<evidence type="ECO:0000313" key="9">
    <source>
        <dbReference type="Proteomes" id="UP000694861"/>
    </source>
</evidence>
<accession>A0ABM1LSI6</accession>
<evidence type="ECO:0000256" key="5">
    <source>
        <dbReference type="ARBA" id="ARBA00022821"/>
    </source>
</evidence>
<keyword evidence="9" id="KW-1185">Reference proteome</keyword>
<evidence type="ECO:0000256" key="2">
    <source>
        <dbReference type="ARBA" id="ARBA00022614"/>
    </source>
</evidence>
<dbReference type="Gene3D" id="3.40.50.300">
    <property type="entry name" value="P-loop containing nucleotide triphosphate hydrolases"/>
    <property type="match status" value="1"/>
</dbReference>
<dbReference type="InterPro" id="IPR058192">
    <property type="entry name" value="WHD_ROQ1-like"/>
</dbReference>
<dbReference type="InterPro" id="IPR001611">
    <property type="entry name" value="Leu-rich_rpt"/>
</dbReference>
<organism evidence="9 10">
    <name type="scientific">Prunus mume</name>
    <name type="common">Japanese apricot</name>
    <name type="synonym">Armeniaca mume</name>
    <dbReference type="NCBI Taxonomy" id="102107"/>
    <lineage>
        <taxon>Eukaryota</taxon>
        <taxon>Viridiplantae</taxon>
        <taxon>Streptophyta</taxon>
        <taxon>Embryophyta</taxon>
        <taxon>Tracheophyta</taxon>
        <taxon>Spermatophyta</taxon>
        <taxon>Magnoliopsida</taxon>
        <taxon>eudicotyledons</taxon>
        <taxon>Gunneridae</taxon>
        <taxon>Pentapetalae</taxon>
        <taxon>rosids</taxon>
        <taxon>fabids</taxon>
        <taxon>Rosales</taxon>
        <taxon>Rosaceae</taxon>
        <taxon>Amygdaloideae</taxon>
        <taxon>Amygdaleae</taxon>
        <taxon>Prunus</taxon>
    </lineage>
</organism>
<dbReference type="InterPro" id="IPR042197">
    <property type="entry name" value="Apaf_helical"/>
</dbReference>
<dbReference type="PANTHER" id="PTHR11017:SF527">
    <property type="entry name" value="TMV RESISTANCE PROTEIN N-LIKE"/>
    <property type="match status" value="1"/>
</dbReference>
<dbReference type="InterPro" id="IPR002182">
    <property type="entry name" value="NB-ARC"/>
</dbReference>
<feature type="domain" description="TIR" evidence="8">
    <location>
        <begin position="21"/>
        <end position="187"/>
    </location>
</feature>
<dbReference type="GeneID" id="103336498"/>
<dbReference type="InterPro" id="IPR011713">
    <property type="entry name" value="Leu-rich_rpt_3"/>
</dbReference>
<comment type="catalytic activity">
    <reaction evidence="7">
        <text>NAD(+) + H2O = ADP-D-ribose + nicotinamide + H(+)</text>
        <dbReference type="Rhea" id="RHEA:16301"/>
        <dbReference type="ChEBI" id="CHEBI:15377"/>
        <dbReference type="ChEBI" id="CHEBI:15378"/>
        <dbReference type="ChEBI" id="CHEBI:17154"/>
        <dbReference type="ChEBI" id="CHEBI:57540"/>
        <dbReference type="ChEBI" id="CHEBI:57967"/>
        <dbReference type="EC" id="3.2.2.6"/>
    </reaction>
    <physiologicalReaction direction="left-to-right" evidence="7">
        <dbReference type="Rhea" id="RHEA:16302"/>
    </physiologicalReaction>
</comment>
<dbReference type="Pfam" id="PF00560">
    <property type="entry name" value="LRR_1"/>
    <property type="match status" value="2"/>
</dbReference>
<dbReference type="Pfam" id="PF07725">
    <property type="entry name" value="LRR_3"/>
    <property type="match status" value="1"/>
</dbReference>
<keyword evidence="4" id="KW-0378">Hydrolase</keyword>
<name>A0ABM1LSI6_PRUMU</name>
<proteinExistence type="predicted"/>
<evidence type="ECO:0000256" key="4">
    <source>
        <dbReference type="ARBA" id="ARBA00022801"/>
    </source>
</evidence>
<evidence type="ECO:0000256" key="6">
    <source>
        <dbReference type="ARBA" id="ARBA00023027"/>
    </source>
</evidence>
<gene>
    <name evidence="10" type="primary">LOC103336498</name>
</gene>
<dbReference type="SUPFAM" id="SSF52200">
    <property type="entry name" value="Toll/Interleukin receptor TIR domain"/>
    <property type="match status" value="1"/>
</dbReference>
<evidence type="ECO:0000256" key="1">
    <source>
        <dbReference type="ARBA" id="ARBA00011982"/>
    </source>
</evidence>
<evidence type="ECO:0000313" key="10">
    <source>
        <dbReference type="RefSeq" id="XP_016650363.1"/>
    </source>
</evidence>
<reference evidence="10" key="2">
    <citation type="submission" date="2025-08" db="UniProtKB">
        <authorList>
            <consortium name="RefSeq"/>
        </authorList>
    </citation>
    <scope>IDENTIFICATION</scope>
</reference>
<dbReference type="InterPro" id="IPR032675">
    <property type="entry name" value="LRR_dom_sf"/>
</dbReference>
<evidence type="ECO:0000256" key="7">
    <source>
        <dbReference type="ARBA" id="ARBA00047304"/>
    </source>
</evidence>
<dbReference type="Gene3D" id="3.80.10.10">
    <property type="entry name" value="Ribonuclease Inhibitor"/>
    <property type="match status" value="2"/>
</dbReference>
<dbReference type="Pfam" id="PF23282">
    <property type="entry name" value="WHD_ROQ1"/>
    <property type="match status" value="1"/>
</dbReference>
<evidence type="ECO:0000259" key="8">
    <source>
        <dbReference type="PROSITE" id="PS50104"/>
    </source>
</evidence>
<dbReference type="PROSITE" id="PS51450">
    <property type="entry name" value="LRR"/>
    <property type="match status" value="1"/>
</dbReference>
<dbReference type="RefSeq" id="XP_016650363.1">
    <property type="nucleotide sequence ID" value="XM_016794877.1"/>
</dbReference>
<dbReference type="Pfam" id="PF01582">
    <property type="entry name" value="TIR"/>
    <property type="match status" value="1"/>
</dbReference>
<dbReference type="PROSITE" id="PS50104">
    <property type="entry name" value="TIR"/>
    <property type="match status" value="1"/>
</dbReference>
<keyword evidence="5" id="KW-0611">Plant defense</keyword>
<dbReference type="PANTHER" id="PTHR11017">
    <property type="entry name" value="LEUCINE-RICH REPEAT-CONTAINING PROTEIN"/>
    <property type="match status" value="1"/>
</dbReference>
<dbReference type="InterPro" id="IPR027417">
    <property type="entry name" value="P-loop_NTPase"/>
</dbReference>
<dbReference type="Gene3D" id="1.10.8.430">
    <property type="entry name" value="Helical domain of apoptotic protease-activating factors"/>
    <property type="match status" value="1"/>
</dbReference>
<dbReference type="InterPro" id="IPR000157">
    <property type="entry name" value="TIR_dom"/>
</dbReference>
<dbReference type="Pfam" id="PF20160">
    <property type="entry name" value="C-JID"/>
    <property type="match status" value="1"/>
</dbReference>
<keyword evidence="2" id="KW-0433">Leucine-rich repeat</keyword>
<dbReference type="Proteomes" id="UP000694861">
    <property type="component" value="Linkage group LG6"/>
</dbReference>
<protein>
    <recommendedName>
        <fullName evidence="1">ADP-ribosyl cyclase/cyclic ADP-ribose hydrolase</fullName>
        <ecNumber evidence="1">3.2.2.6</ecNumber>
    </recommendedName>
</protein>
<dbReference type="Gene3D" id="3.40.50.10140">
    <property type="entry name" value="Toll/interleukin-1 receptor homology (TIR) domain"/>
    <property type="match status" value="1"/>
</dbReference>
<dbReference type="InterPro" id="IPR058546">
    <property type="entry name" value="RPS4B/Roq1-like_LRR"/>
</dbReference>
<dbReference type="PRINTS" id="PR00364">
    <property type="entry name" value="DISEASERSIST"/>
</dbReference>
<keyword evidence="6" id="KW-0520">NAD</keyword>
<dbReference type="SUPFAM" id="SSF52058">
    <property type="entry name" value="L domain-like"/>
    <property type="match status" value="2"/>
</dbReference>
<reference evidence="9" key="1">
    <citation type="journal article" date="2012" name="Nat. Commun.">
        <title>The genome of Prunus mume.</title>
        <authorList>
            <person name="Zhang Q."/>
            <person name="Chen W."/>
            <person name="Sun L."/>
            <person name="Zhao F."/>
            <person name="Huang B."/>
            <person name="Yang W."/>
            <person name="Tao Y."/>
            <person name="Wang J."/>
            <person name="Yuan Z."/>
            <person name="Fan G."/>
            <person name="Xing Z."/>
            <person name="Han C."/>
            <person name="Pan H."/>
            <person name="Zhong X."/>
            <person name="Shi W."/>
            <person name="Liang X."/>
            <person name="Du D."/>
            <person name="Sun F."/>
            <person name="Xu Z."/>
            <person name="Hao R."/>
            <person name="Lv T."/>
            <person name="Lv Y."/>
            <person name="Zheng Z."/>
            <person name="Sun M."/>
            <person name="Luo L."/>
            <person name="Cai M."/>
            <person name="Gao Y."/>
            <person name="Wang J."/>
            <person name="Yin Y."/>
            <person name="Xu X."/>
            <person name="Cheng T."/>
            <person name="Wang J."/>
        </authorList>
    </citation>
    <scope>NUCLEOTIDE SEQUENCE [LARGE SCALE GENOMIC DNA]</scope>
</reference>
<dbReference type="EC" id="3.2.2.6" evidence="1"/>
<dbReference type="InterPro" id="IPR044974">
    <property type="entry name" value="Disease_R_plants"/>
</dbReference>
<dbReference type="Pfam" id="PF00931">
    <property type="entry name" value="NB-ARC"/>
    <property type="match status" value="1"/>
</dbReference>
<sequence length="1212" mass="137861">MITQADISSLSSSSSSPTPLWTYDVFLSFRGKDTRTGFTDHLYAALIRKGIITFRDDEKLKKGKSISELFNAIEQSRYVVAILSSNYGDSTWCLDELAKAVECKELMGQTLIPIFFHVHPSEVGNQTGSFEIAFSKHEQAFKGNLEKVERWRAALSQAAGLSRYHYLHNGYESELIQTVALNISTELYQTMPSAFTDLVGMDSRVKEMLSYLEIGLNKVRMIGIWGMGGIGKTTIAHVVSERICAQFEAYSFLLNVREVTEKQGVVHLQNKLLSDILLESSVSIHNTYTGISIIRRRLCTKKVLIILDDVDRLEQLRALSGHNWFGPGSRIIITSRDKRVLIEHGVDKIYQVKPLTNNEALQLFNWKSFRSDQVGEEFLELSKSFVKYANGLPLAIENLGTSLFQRSLEEWPGALFRLKERPDKITFDVLKVSFDGLQEIEKKIFLDIAFFFKGEDKYRVTRILESCYGHCPAIHIKVLMEKCLLTPFGRKLWMHDLIQKLGWEIVRQEHPEAGKRSRLCLPNDIIPVLENNTGMTAVQGVFLNFQKNEEINLSVNDPFSEMKNLRLLKIWNGDFFGKAKYLSNQLAFLEWHECALNYLPSEFESDKLVELKMHSSRIKQLWTGDKHWSRLTFIDMSDSEYLTKTPDFTEVPNLEILVLQGCTRLVEVHPSIGDLKKLILLNMRNCKCVESIPPFKSLKSLKTFALSSCSRLKKFPEIEGNMKFLLEVYLDETAIEELPTSIQHFTSLTSLNLRDCKHLLSLPSTIQYLTSLKSLILAGCSKFDEIPENLSCVECLEELDISGTAIRESSFVVGMMNLKYLSFRGCKDIPSESWHSLFNCLWCRKSHVPTSLLLPTSFSSLTCLTELDISYCNLMDGAIPNDFGSLLSLRKLNLGGNNFVRLPESISQLSKLESLNLSNCRRLQSLPKLPLSVQHVNAEHCISLMDCQNQFKLCTSAVSEMTTVNSLNSSENQEYCTSVPRCVSRTYTSAGFGITTFSISSEHQQWKPSVDSSMPTQLFQKDLELLDCRSYSMSSVCALNEIPEWFSNVVTGDSIEISIPPDLKDNKKWMGVAAVFLVKGHPAVSDSESDSETSDYLYRFTLRTHEFQLEPYLLDWKESCTFVRFNSDCFLCFFYVSHLRFPRMLNESRSMWALSETSSLCMVIQKCGIRLVYEQDVAGFIQTSMQCFDGGQHQIVLQEVDKATFESLDGLM</sequence>
<dbReference type="SUPFAM" id="SSF52540">
    <property type="entry name" value="P-loop containing nucleoside triphosphate hydrolases"/>
    <property type="match status" value="1"/>
</dbReference>
<dbReference type="Pfam" id="PF23286">
    <property type="entry name" value="LRR_13"/>
    <property type="match status" value="1"/>
</dbReference>
<dbReference type="SMART" id="SM00255">
    <property type="entry name" value="TIR"/>
    <property type="match status" value="1"/>
</dbReference>
<evidence type="ECO:0000256" key="3">
    <source>
        <dbReference type="ARBA" id="ARBA00022737"/>
    </source>
</evidence>
<dbReference type="InterPro" id="IPR035897">
    <property type="entry name" value="Toll_tir_struct_dom_sf"/>
</dbReference>
<keyword evidence="3" id="KW-0677">Repeat</keyword>
<dbReference type="InterPro" id="IPR045344">
    <property type="entry name" value="C-JID"/>
</dbReference>